<proteinExistence type="predicted"/>
<dbReference type="InterPro" id="IPR019595">
    <property type="entry name" value="DUF2470"/>
</dbReference>
<name>A0ABU2KPC4_9ACTN</name>
<dbReference type="EMBL" id="JAVREK010000002">
    <property type="protein sequence ID" value="MDT0301129.1"/>
    <property type="molecule type" value="Genomic_DNA"/>
</dbReference>
<accession>A0ABU2KPC4</accession>
<comment type="caution">
    <text evidence="2">The sequence shown here is derived from an EMBL/GenBank/DDBJ whole genome shotgun (WGS) entry which is preliminary data.</text>
</comment>
<dbReference type="Gene3D" id="3.20.180.10">
    <property type="entry name" value="PNP-oxidase-like"/>
    <property type="match status" value="1"/>
</dbReference>
<dbReference type="RefSeq" id="WP_311543547.1">
    <property type="nucleotide sequence ID" value="NZ_JAVREK010000002.1"/>
</dbReference>
<dbReference type="Pfam" id="PF10615">
    <property type="entry name" value="DUF2470"/>
    <property type="match status" value="1"/>
</dbReference>
<evidence type="ECO:0000313" key="2">
    <source>
        <dbReference type="EMBL" id="MDT0301129.1"/>
    </source>
</evidence>
<feature type="domain" description="DUF2470" evidence="1">
    <location>
        <begin position="13"/>
        <end position="86"/>
    </location>
</feature>
<dbReference type="Proteomes" id="UP001183226">
    <property type="component" value="Unassembled WGS sequence"/>
</dbReference>
<evidence type="ECO:0000259" key="1">
    <source>
        <dbReference type="Pfam" id="PF10615"/>
    </source>
</evidence>
<organism evidence="2 3">
    <name type="scientific">Streptomonospora wellingtoniae</name>
    <dbReference type="NCBI Taxonomy" id="3075544"/>
    <lineage>
        <taxon>Bacteria</taxon>
        <taxon>Bacillati</taxon>
        <taxon>Actinomycetota</taxon>
        <taxon>Actinomycetes</taxon>
        <taxon>Streptosporangiales</taxon>
        <taxon>Nocardiopsidaceae</taxon>
        <taxon>Streptomonospora</taxon>
    </lineage>
</organism>
<gene>
    <name evidence="2" type="ORF">RM446_03270</name>
</gene>
<dbReference type="InterPro" id="IPR037119">
    <property type="entry name" value="Haem_oxidase_HugZ-like_sf"/>
</dbReference>
<reference evidence="3" key="1">
    <citation type="submission" date="2023-07" db="EMBL/GenBank/DDBJ databases">
        <title>30 novel species of actinomycetes from the DSMZ collection.</title>
        <authorList>
            <person name="Nouioui I."/>
        </authorList>
    </citation>
    <scope>NUCLEOTIDE SEQUENCE [LARGE SCALE GENOMIC DNA]</scope>
    <source>
        <strain evidence="3">DSM 45055</strain>
    </source>
</reference>
<protein>
    <submittedName>
        <fullName evidence="2">DUF2470 domain-containing protein</fullName>
    </submittedName>
</protein>
<dbReference type="SUPFAM" id="SSF50475">
    <property type="entry name" value="FMN-binding split barrel"/>
    <property type="match status" value="1"/>
</dbReference>
<evidence type="ECO:0000313" key="3">
    <source>
        <dbReference type="Proteomes" id="UP001183226"/>
    </source>
</evidence>
<keyword evidence="3" id="KW-1185">Reference proteome</keyword>
<sequence>MPEAPFAAEAVSAITRHMNEDHPGETLAICRALGGVPRATAARMTGLDSEGGDYAAVVGGAETAVRIRWSEPLTERAQVRREVVRMYREACERLGAPPGGEGPGGR</sequence>